<evidence type="ECO:0000313" key="4">
    <source>
        <dbReference type="Proteomes" id="UP000218231"/>
    </source>
</evidence>
<evidence type="ECO:0000313" key="3">
    <source>
        <dbReference type="EMBL" id="PAV74355.1"/>
    </source>
</evidence>
<feature type="transmembrane region" description="Helical" evidence="2">
    <location>
        <begin position="17"/>
        <end position="42"/>
    </location>
</feature>
<proteinExistence type="predicted"/>
<feature type="compositionally biased region" description="Basic and acidic residues" evidence="1">
    <location>
        <begin position="48"/>
        <end position="105"/>
    </location>
</feature>
<protein>
    <submittedName>
        <fullName evidence="3">Uncharacterized protein</fullName>
    </submittedName>
</protein>
<evidence type="ECO:0000256" key="1">
    <source>
        <dbReference type="SAM" id="MobiDB-lite"/>
    </source>
</evidence>
<evidence type="ECO:0000256" key="2">
    <source>
        <dbReference type="SAM" id="Phobius"/>
    </source>
</evidence>
<dbReference type="AlphaFoldDB" id="A0A2A2KK85"/>
<feature type="region of interest" description="Disordered" evidence="1">
    <location>
        <begin position="48"/>
        <end position="144"/>
    </location>
</feature>
<organism evidence="3 4">
    <name type="scientific">Diploscapter pachys</name>
    <dbReference type="NCBI Taxonomy" id="2018661"/>
    <lineage>
        <taxon>Eukaryota</taxon>
        <taxon>Metazoa</taxon>
        <taxon>Ecdysozoa</taxon>
        <taxon>Nematoda</taxon>
        <taxon>Chromadorea</taxon>
        <taxon>Rhabditida</taxon>
        <taxon>Rhabditina</taxon>
        <taxon>Rhabditomorpha</taxon>
        <taxon>Rhabditoidea</taxon>
        <taxon>Rhabditidae</taxon>
        <taxon>Diploscapter</taxon>
    </lineage>
</organism>
<feature type="compositionally biased region" description="Polar residues" evidence="1">
    <location>
        <begin position="134"/>
        <end position="144"/>
    </location>
</feature>
<feature type="region of interest" description="Disordered" evidence="1">
    <location>
        <begin position="158"/>
        <end position="181"/>
    </location>
</feature>
<accession>A0A2A2KK85</accession>
<keyword evidence="2" id="KW-1133">Transmembrane helix</keyword>
<reference evidence="3 4" key="1">
    <citation type="journal article" date="2017" name="Curr. Biol.">
        <title>Genome architecture and evolution of a unichromosomal asexual nematode.</title>
        <authorList>
            <person name="Fradin H."/>
            <person name="Zegar C."/>
            <person name="Gutwein M."/>
            <person name="Lucas J."/>
            <person name="Kovtun M."/>
            <person name="Corcoran D."/>
            <person name="Baugh L.R."/>
            <person name="Kiontke K."/>
            <person name="Gunsalus K."/>
            <person name="Fitch D.H."/>
            <person name="Piano F."/>
        </authorList>
    </citation>
    <scope>NUCLEOTIDE SEQUENCE [LARGE SCALE GENOMIC DNA]</scope>
    <source>
        <strain evidence="3">PF1309</strain>
    </source>
</reference>
<keyword evidence="4" id="KW-1185">Reference proteome</keyword>
<dbReference type="EMBL" id="LIAE01008345">
    <property type="protein sequence ID" value="PAV74355.1"/>
    <property type="molecule type" value="Genomic_DNA"/>
</dbReference>
<keyword evidence="2" id="KW-0472">Membrane</keyword>
<comment type="caution">
    <text evidence="3">The sequence shown here is derived from an EMBL/GenBank/DDBJ whole genome shotgun (WGS) entry which is preliminary data.</text>
</comment>
<keyword evidence="2" id="KW-0812">Transmembrane</keyword>
<gene>
    <name evidence="3" type="ORF">WR25_06738</name>
</gene>
<dbReference type="Proteomes" id="UP000218231">
    <property type="component" value="Unassembled WGS sequence"/>
</dbReference>
<name>A0A2A2KK85_9BILA</name>
<sequence>MNDNGWDNIVDVSLEQVAHLLCFVFHVTWLLSMAILATFICARSNPHKGLDERHNSLERPDSERLLKTKEGNSAEDEKRHNKHDKYDTPEDHPDAQDSIRVRKESLSYSQASRKKNMLVKRSRENELPPYGQANDATQNSDSSSTLVLNIPLGLAKAKPKDERNNLQGYESDESKKHSGGKARVTFAKQLARMSMTQKHENKKENIYLLVHLVNPSIFGTIGRRWRCRHNAFNDTSQKREGLNV</sequence>